<dbReference type="GO" id="GO:0050480">
    <property type="term" value="F:imidazolonepropionase activity"/>
    <property type="evidence" value="ECO:0007669"/>
    <property type="project" value="UniProtKB-EC"/>
</dbReference>
<organism evidence="9 10">
    <name type="scientific">Pseudomonas mosselii</name>
    <dbReference type="NCBI Taxonomy" id="78327"/>
    <lineage>
        <taxon>Bacteria</taxon>
        <taxon>Pseudomonadati</taxon>
        <taxon>Pseudomonadota</taxon>
        <taxon>Gammaproteobacteria</taxon>
        <taxon>Pseudomonadales</taxon>
        <taxon>Pseudomonadaceae</taxon>
        <taxon>Pseudomonas</taxon>
    </lineage>
</organism>
<keyword evidence="4 7" id="KW-0369">Histidine metabolism</keyword>
<dbReference type="InterPro" id="IPR011059">
    <property type="entry name" value="Metal-dep_hydrolase_composite"/>
</dbReference>
<evidence type="ECO:0000256" key="1">
    <source>
        <dbReference type="ARBA" id="ARBA00012864"/>
    </source>
</evidence>
<keyword evidence="5 7" id="KW-0862">Zinc</keyword>
<feature type="binding site" evidence="7">
    <location>
        <position position="138"/>
    </location>
    <ligand>
        <name>4-imidazolone-5-propanoate</name>
        <dbReference type="ChEBI" id="CHEBI:77893"/>
    </ligand>
</feature>
<feature type="binding site" evidence="7">
    <location>
        <position position="313"/>
    </location>
    <ligand>
        <name>N-formimidoyl-L-glutamate</name>
        <dbReference type="ChEBI" id="CHEBI:58928"/>
    </ligand>
</feature>
<comment type="subcellular location">
    <subcellularLocation>
        <location evidence="7">Cytoplasm</location>
    </subcellularLocation>
</comment>
<feature type="binding site" evidence="7">
    <location>
        <position position="68"/>
    </location>
    <ligand>
        <name>Zn(2+)</name>
        <dbReference type="ChEBI" id="CHEBI:29105"/>
    </ligand>
</feature>
<evidence type="ECO:0000256" key="6">
    <source>
        <dbReference type="ARBA" id="ARBA00023004"/>
    </source>
</evidence>
<dbReference type="InterPro" id="IPR032466">
    <property type="entry name" value="Metal_Hydrolase"/>
</dbReference>
<feature type="binding site" evidence="7">
    <location>
        <position position="171"/>
    </location>
    <ligand>
        <name>4-imidazolone-5-propanoate</name>
        <dbReference type="ChEBI" id="CHEBI:77893"/>
    </ligand>
</feature>
<keyword evidence="2 7" id="KW-0479">Metal-binding</keyword>
<evidence type="ECO:0000256" key="4">
    <source>
        <dbReference type="ARBA" id="ARBA00022808"/>
    </source>
</evidence>
<comment type="cofactor">
    <cofactor evidence="7">
        <name>Zn(2+)</name>
        <dbReference type="ChEBI" id="CHEBI:29105"/>
    </cofactor>
    <cofactor evidence="7">
        <name>Fe(3+)</name>
        <dbReference type="ChEBI" id="CHEBI:29034"/>
    </cofactor>
    <text evidence="7">Binds 1 zinc or iron ion per subunit.</text>
</comment>
<sequence>MRTLWQHCHAATMTDGRYAVIEDAAIVTSAGLIEWIGPRADVPSVAADRVVDLDGAWLTPGLIDCHTHAVFGGNRSGEFEQRLQGVSYAEIAAQGGGIASTVRATRAASEDELLASARQRVQALMRDGVTTIEIKSGYGLDLENERKMLRVARRLGEELPVTVRSTCLAAHALPPEYAGKADDYIDHICEQMLPALAAEGLVDAVDAFCEHLAFSPAQVERLFIKARELGLPVKLHAEQLSSLHGSSLAARYQALSADHLEFMTEEDAIAMAEAGTVAVLLPGAFYFLRETQLPPMDALRRHGVKIALASDLNPGTSPGLSLRLMLNMGCTCFRMTPEEALAGVTVHAATALGLGDSHGSLEVGKVADFIAWQIERPADLSYWLGGDLPKRVVRLGHEISN</sequence>
<evidence type="ECO:0000256" key="2">
    <source>
        <dbReference type="ARBA" id="ARBA00022723"/>
    </source>
</evidence>
<feature type="domain" description="Amidohydrolase-related" evidence="8">
    <location>
        <begin position="58"/>
        <end position="383"/>
    </location>
</feature>
<evidence type="ECO:0000313" key="10">
    <source>
        <dbReference type="Proteomes" id="UP000825591"/>
    </source>
</evidence>
<feature type="binding site" evidence="7">
    <location>
        <position position="66"/>
    </location>
    <ligand>
        <name>Fe(3+)</name>
        <dbReference type="ChEBI" id="CHEBI:29034"/>
    </ligand>
</feature>
<proteinExistence type="inferred from homology"/>
<feature type="binding site" evidence="7">
    <location>
        <position position="75"/>
    </location>
    <ligand>
        <name>4-imidazolone-5-propanoate</name>
        <dbReference type="ChEBI" id="CHEBI:77893"/>
    </ligand>
</feature>
<keyword evidence="6 7" id="KW-0408">Iron</keyword>
<feature type="binding site" evidence="7">
    <location>
        <position position="236"/>
    </location>
    <ligand>
        <name>Zn(2+)</name>
        <dbReference type="ChEBI" id="CHEBI:29105"/>
    </ligand>
</feature>
<evidence type="ECO:0000256" key="3">
    <source>
        <dbReference type="ARBA" id="ARBA00022801"/>
    </source>
</evidence>
<comment type="catalytic activity">
    <reaction evidence="7">
        <text>4-imidazolone-5-propanoate + H2O = N-formimidoyl-L-glutamate</text>
        <dbReference type="Rhea" id="RHEA:23660"/>
        <dbReference type="ChEBI" id="CHEBI:15377"/>
        <dbReference type="ChEBI" id="CHEBI:58928"/>
        <dbReference type="ChEBI" id="CHEBI:77893"/>
        <dbReference type="EC" id="3.5.2.7"/>
    </reaction>
</comment>
<dbReference type="SUPFAM" id="SSF51556">
    <property type="entry name" value="Metallo-dependent hydrolases"/>
    <property type="match status" value="1"/>
</dbReference>
<dbReference type="CDD" id="cd01296">
    <property type="entry name" value="Imidazolone-5PH"/>
    <property type="match status" value="1"/>
</dbReference>
<feature type="binding site" evidence="7">
    <location>
        <position position="311"/>
    </location>
    <ligand>
        <name>Zn(2+)</name>
        <dbReference type="ChEBI" id="CHEBI:29105"/>
    </ligand>
</feature>
<evidence type="ECO:0000259" key="8">
    <source>
        <dbReference type="Pfam" id="PF01979"/>
    </source>
</evidence>
<comment type="similarity">
    <text evidence="7">Belongs to the metallo-dependent hydrolases superfamily. HutI family.</text>
</comment>
<name>A0ABX9B1I1_9PSED</name>
<dbReference type="HAMAP" id="MF_00372">
    <property type="entry name" value="HutI"/>
    <property type="match status" value="1"/>
</dbReference>
<protein>
    <recommendedName>
        <fullName evidence="1 7">Imidazolonepropionase</fullName>
        <ecNumber evidence="1 7">3.5.2.7</ecNumber>
    </recommendedName>
    <alternativeName>
        <fullName evidence="7">Imidazolone-5-propionate hydrolase</fullName>
    </alternativeName>
</protein>
<feature type="binding site" evidence="7">
    <location>
        <position position="66"/>
    </location>
    <ligand>
        <name>Zn(2+)</name>
        <dbReference type="ChEBI" id="CHEBI:29105"/>
    </ligand>
</feature>
<evidence type="ECO:0000313" key="9">
    <source>
        <dbReference type="EMBL" id="QZP27211.1"/>
    </source>
</evidence>
<dbReference type="PANTHER" id="PTHR42752:SF1">
    <property type="entry name" value="IMIDAZOLONEPROPIONASE-RELATED"/>
    <property type="match status" value="1"/>
</dbReference>
<keyword evidence="3 7" id="KW-0378">Hydrolase</keyword>
<feature type="binding site" evidence="7">
    <location>
        <position position="68"/>
    </location>
    <ligand>
        <name>Fe(3+)</name>
        <dbReference type="ChEBI" id="CHEBI:29034"/>
    </ligand>
</feature>
<dbReference type="Proteomes" id="UP000825591">
    <property type="component" value="Chromosome"/>
</dbReference>
<feature type="binding site" evidence="7">
    <location>
        <position position="311"/>
    </location>
    <ligand>
        <name>Fe(3+)</name>
        <dbReference type="ChEBI" id="CHEBI:29034"/>
    </ligand>
</feature>
<feature type="binding site" evidence="7">
    <location>
        <position position="315"/>
    </location>
    <ligand>
        <name>N-formimidoyl-L-glutamate</name>
        <dbReference type="ChEBI" id="CHEBI:58928"/>
    </ligand>
</feature>
<feature type="binding site" evidence="7">
    <location>
        <position position="236"/>
    </location>
    <ligand>
        <name>Fe(3+)</name>
        <dbReference type="ChEBI" id="CHEBI:29034"/>
    </ligand>
</feature>
<feature type="binding site" evidence="7">
    <location>
        <position position="239"/>
    </location>
    <ligand>
        <name>4-imidazolone-5-propanoate</name>
        <dbReference type="ChEBI" id="CHEBI:77893"/>
    </ligand>
</feature>
<dbReference type="PANTHER" id="PTHR42752">
    <property type="entry name" value="IMIDAZOLONEPROPIONASE"/>
    <property type="match status" value="1"/>
</dbReference>
<accession>A0ABX9B1I1</accession>
<gene>
    <name evidence="7 9" type="primary">hutI</name>
    <name evidence="9" type="ORF">K5H97_02300</name>
</gene>
<dbReference type="EC" id="3.5.2.7" evidence="1 7"/>
<dbReference type="InterPro" id="IPR005920">
    <property type="entry name" value="HutI"/>
</dbReference>
<dbReference type="EMBL" id="CP081966">
    <property type="protein sequence ID" value="QZP27211.1"/>
    <property type="molecule type" value="Genomic_DNA"/>
</dbReference>
<evidence type="ECO:0000256" key="5">
    <source>
        <dbReference type="ARBA" id="ARBA00022833"/>
    </source>
</evidence>
<evidence type="ECO:0000256" key="7">
    <source>
        <dbReference type="HAMAP-Rule" id="MF_00372"/>
    </source>
</evidence>
<dbReference type="RefSeq" id="WP_028688389.1">
    <property type="nucleotide sequence ID" value="NZ_CP081966.1"/>
</dbReference>
<dbReference type="Pfam" id="PF01979">
    <property type="entry name" value="Amidohydro_1"/>
    <property type="match status" value="1"/>
</dbReference>
<feature type="binding site" evidence="7">
    <location>
        <position position="316"/>
    </location>
    <ligand>
        <name>4-imidazolone-5-propanoate</name>
        <dbReference type="ChEBI" id="CHEBI:77893"/>
    </ligand>
</feature>
<dbReference type="Gene3D" id="3.20.20.140">
    <property type="entry name" value="Metal-dependent hydrolases"/>
    <property type="match status" value="1"/>
</dbReference>
<keyword evidence="7" id="KW-0963">Cytoplasm</keyword>
<keyword evidence="10" id="KW-1185">Reference proteome</keyword>
<dbReference type="NCBIfam" id="TIGR01224">
    <property type="entry name" value="hutI"/>
    <property type="match status" value="1"/>
</dbReference>
<reference evidence="9 10" key="1">
    <citation type="submission" date="2021-08" db="EMBL/GenBank/DDBJ databases">
        <title>Bactericidal Effect of Pseudomonas oryziphila sp. nov., a novel Pseudomonas Species Against Xanthomonas oryzae Reduces Disease Severity of Bacterial Leaf Streak of Rice.</title>
        <authorList>
            <person name="Yang R."/>
            <person name="Li S."/>
            <person name="Li Y."/>
            <person name="Yan Y."/>
            <person name="Fang Y."/>
            <person name="Zou L."/>
            <person name="Chen G."/>
        </authorList>
    </citation>
    <scope>NUCLEOTIDE SEQUENCE [LARGE SCALE GENOMIC DNA]</scope>
    <source>
        <strain evidence="9 10">DSM 17497</strain>
    </source>
</reference>
<feature type="binding site" evidence="7">
    <location>
        <position position="138"/>
    </location>
    <ligand>
        <name>N-formimidoyl-L-glutamate</name>
        <dbReference type="ChEBI" id="CHEBI:58928"/>
    </ligand>
</feature>
<dbReference type="SUPFAM" id="SSF51338">
    <property type="entry name" value="Composite domain of metallo-dependent hydrolases"/>
    <property type="match status" value="1"/>
</dbReference>
<dbReference type="Gene3D" id="2.30.40.10">
    <property type="entry name" value="Urease, subunit C, domain 1"/>
    <property type="match status" value="1"/>
</dbReference>
<comment type="pathway">
    <text evidence="7">Amino-acid degradation; L-histidine degradation into L-glutamate; N-formimidoyl-L-glutamate from L-histidine: step 3/3.</text>
</comment>
<comment type="function">
    <text evidence="7">Catalyzes the hydrolytic cleavage of the carbon-nitrogen bond in imidazolone-5-propanoate to yield N-formimidoyl-L-glutamate. It is the third step in the universal histidine degradation pathway.</text>
</comment>
<dbReference type="InterPro" id="IPR006680">
    <property type="entry name" value="Amidohydro-rel"/>
</dbReference>